<keyword evidence="3" id="KW-0106">Calcium</keyword>
<evidence type="ECO:0000256" key="7">
    <source>
        <dbReference type="ARBA" id="ARBA00023832"/>
    </source>
</evidence>
<dbReference type="EMBL" id="KV454007">
    <property type="protein sequence ID" value="ODQ44381.1"/>
    <property type="molecule type" value="Genomic_DNA"/>
</dbReference>
<keyword evidence="12" id="KW-1185">Reference proteome</keyword>
<comment type="subunit">
    <text evidence="6">Composed of a catalytic subunit (A) and a regulatory subunit (B).</text>
</comment>
<protein>
    <recommendedName>
        <fullName evidence="7">Calcineurin subunit B</fullName>
    </recommendedName>
    <alternativeName>
        <fullName evidence="8">Calcineurin regulatory subunit</fullName>
    </alternativeName>
    <alternativeName>
        <fullName evidence="9">Protein phosphatase 2B regulatory subunit</fullName>
    </alternativeName>
</protein>
<gene>
    <name evidence="11" type="ORF">PICMEDRAFT_18295</name>
</gene>
<dbReference type="SUPFAM" id="SSF47473">
    <property type="entry name" value="EF-hand"/>
    <property type="match status" value="1"/>
</dbReference>
<feature type="domain" description="EF-hand" evidence="10">
    <location>
        <begin position="58"/>
        <end position="88"/>
    </location>
</feature>
<dbReference type="PROSITE" id="PS50222">
    <property type="entry name" value="EF_HAND_2"/>
    <property type="match status" value="4"/>
</dbReference>
<dbReference type="InterPro" id="IPR018247">
    <property type="entry name" value="EF_Hand_1_Ca_BS"/>
</dbReference>
<evidence type="ECO:0000256" key="6">
    <source>
        <dbReference type="ARBA" id="ARBA00023792"/>
    </source>
</evidence>
<dbReference type="GO" id="GO:0022604">
    <property type="term" value="P:regulation of cell morphogenesis"/>
    <property type="evidence" value="ECO:0007669"/>
    <property type="project" value="EnsemblFungi"/>
</dbReference>
<evidence type="ECO:0000256" key="3">
    <source>
        <dbReference type="ARBA" id="ARBA00022837"/>
    </source>
</evidence>
<evidence type="ECO:0000256" key="8">
    <source>
        <dbReference type="ARBA" id="ARBA00031295"/>
    </source>
</evidence>
<proteinExistence type="inferred from homology"/>
<dbReference type="PRINTS" id="PR00450">
    <property type="entry name" value="RECOVERIN"/>
</dbReference>
<keyword evidence="1" id="KW-0479">Metal-binding</keyword>
<dbReference type="RefSeq" id="XP_019015494.1">
    <property type="nucleotide sequence ID" value="XM_019161936.1"/>
</dbReference>
<dbReference type="GO" id="GO:0019211">
    <property type="term" value="F:phosphatase activator activity"/>
    <property type="evidence" value="ECO:0007669"/>
    <property type="project" value="EnsemblFungi"/>
</dbReference>
<dbReference type="FunFam" id="1.10.238.10:FF:000001">
    <property type="entry name" value="Calmodulin 1"/>
    <property type="match status" value="1"/>
</dbReference>
<dbReference type="PROSITE" id="PS00018">
    <property type="entry name" value="EF_HAND_1"/>
    <property type="match status" value="4"/>
</dbReference>
<dbReference type="Proteomes" id="UP000094455">
    <property type="component" value="Unassembled WGS sequence"/>
</dbReference>
<evidence type="ECO:0000256" key="2">
    <source>
        <dbReference type="ARBA" id="ARBA00022737"/>
    </source>
</evidence>
<dbReference type="AlphaFoldDB" id="A0A1E3NE18"/>
<dbReference type="SMART" id="SM00054">
    <property type="entry name" value="EFh"/>
    <property type="match status" value="4"/>
</dbReference>
<dbReference type="OrthoDB" id="191686at2759"/>
<dbReference type="GO" id="GO:0005737">
    <property type="term" value="C:cytoplasm"/>
    <property type="evidence" value="ECO:0007669"/>
    <property type="project" value="EnsemblFungi"/>
</dbReference>
<evidence type="ECO:0000259" key="10">
    <source>
        <dbReference type="PROSITE" id="PS50222"/>
    </source>
</evidence>
<dbReference type="Pfam" id="PF13499">
    <property type="entry name" value="EF-hand_7"/>
    <property type="match status" value="2"/>
</dbReference>
<sequence length="176" mass="19374">MGNIPSSLLDDLSEGTNFGSEEIDRLAKRFMKLDTDNSGAIDKDEFLAIPGIGQNPLARRVVDIFDENKGGDIDFKEFVTGLSVFSSAGSVDGKLKFLFKVYDIDNDGYISNGELFIVLRLMVADSLTDVQLQELVDRTIMEGDSDGDGKLSFAEFKKIIESTSDITQKLSLDDKI</sequence>
<reference evidence="11 12" key="1">
    <citation type="journal article" date="2016" name="Proc. Natl. Acad. Sci. U.S.A.">
        <title>Comparative genomics of biotechnologically important yeasts.</title>
        <authorList>
            <person name="Riley R."/>
            <person name="Haridas S."/>
            <person name="Wolfe K.H."/>
            <person name="Lopes M.R."/>
            <person name="Hittinger C.T."/>
            <person name="Goeker M."/>
            <person name="Salamov A.A."/>
            <person name="Wisecaver J.H."/>
            <person name="Long T.M."/>
            <person name="Calvey C.H."/>
            <person name="Aerts A.L."/>
            <person name="Barry K.W."/>
            <person name="Choi C."/>
            <person name="Clum A."/>
            <person name="Coughlan A.Y."/>
            <person name="Deshpande S."/>
            <person name="Douglass A.P."/>
            <person name="Hanson S.J."/>
            <person name="Klenk H.-P."/>
            <person name="LaButti K.M."/>
            <person name="Lapidus A."/>
            <person name="Lindquist E.A."/>
            <person name="Lipzen A.M."/>
            <person name="Meier-Kolthoff J.P."/>
            <person name="Ohm R.A."/>
            <person name="Otillar R.P."/>
            <person name="Pangilinan J.L."/>
            <person name="Peng Y."/>
            <person name="Rokas A."/>
            <person name="Rosa C.A."/>
            <person name="Scheuner C."/>
            <person name="Sibirny A.A."/>
            <person name="Slot J.C."/>
            <person name="Stielow J.B."/>
            <person name="Sun H."/>
            <person name="Kurtzman C.P."/>
            <person name="Blackwell M."/>
            <person name="Grigoriev I.V."/>
            <person name="Jeffries T.W."/>
        </authorList>
    </citation>
    <scope>NUCLEOTIDE SEQUENCE [LARGE SCALE GENOMIC DNA]</scope>
    <source>
        <strain evidence="11 12">NRRL Y-2026</strain>
    </source>
</reference>
<dbReference type="STRING" id="763406.A0A1E3NE18"/>
<dbReference type="Gene3D" id="1.10.238.10">
    <property type="entry name" value="EF-hand"/>
    <property type="match status" value="1"/>
</dbReference>
<dbReference type="InterPro" id="IPR002048">
    <property type="entry name" value="EF_hand_dom"/>
</dbReference>
<dbReference type="PANTHER" id="PTHR45942">
    <property type="entry name" value="PROTEIN PHOSPATASE 3 REGULATORY SUBUNIT B ALPHA ISOFORM TYPE 1"/>
    <property type="match status" value="1"/>
</dbReference>
<evidence type="ECO:0000256" key="4">
    <source>
        <dbReference type="ARBA" id="ARBA00023754"/>
    </source>
</evidence>
<dbReference type="GO" id="GO:0032153">
    <property type="term" value="C:cell division site"/>
    <property type="evidence" value="ECO:0007669"/>
    <property type="project" value="EnsemblFungi"/>
</dbReference>
<evidence type="ECO:0000256" key="5">
    <source>
        <dbReference type="ARBA" id="ARBA00023774"/>
    </source>
</evidence>
<evidence type="ECO:0000256" key="9">
    <source>
        <dbReference type="ARBA" id="ARBA00032848"/>
    </source>
</evidence>
<feature type="domain" description="EF-hand" evidence="10">
    <location>
        <begin position="90"/>
        <end position="125"/>
    </location>
</feature>
<feature type="domain" description="EF-hand" evidence="10">
    <location>
        <begin position="21"/>
        <end position="56"/>
    </location>
</feature>
<comment type="function">
    <text evidence="4">Regulatory subunit of calcineurin, a calcium-dependent, calmodulin stimulated protein phosphatase. Confers calcium sensitivity.</text>
</comment>
<evidence type="ECO:0000313" key="11">
    <source>
        <dbReference type="EMBL" id="ODQ44381.1"/>
    </source>
</evidence>
<dbReference type="GO" id="GO:0005509">
    <property type="term" value="F:calcium ion binding"/>
    <property type="evidence" value="ECO:0007669"/>
    <property type="project" value="InterPro"/>
</dbReference>
<keyword evidence="2" id="KW-0677">Repeat</keyword>
<dbReference type="GO" id="GO:0005955">
    <property type="term" value="C:calcineurin complex"/>
    <property type="evidence" value="ECO:0007669"/>
    <property type="project" value="EnsemblFungi"/>
</dbReference>
<name>A0A1E3NE18_9ASCO</name>
<organism evidence="11 12">
    <name type="scientific">Pichia membranifaciens NRRL Y-2026</name>
    <dbReference type="NCBI Taxonomy" id="763406"/>
    <lineage>
        <taxon>Eukaryota</taxon>
        <taxon>Fungi</taxon>
        <taxon>Dikarya</taxon>
        <taxon>Ascomycota</taxon>
        <taxon>Saccharomycotina</taxon>
        <taxon>Pichiomycetes</taxon>
        <taxon>Pichiales</taxon>
        <taxon>Pichiaceae</taxon>
        <taxon>Pichia</taxon>
    </lineage>
</organism>
<evidence type="ECO:0000313" key="12">
    <source>
        <dbReference type="Proteomes" id="UP000094455"/>
    </source>
</evidence>
<feature type="domain" description="EF-hand" evidence="10">
    <location>
        <begin position="131"/>
        <end position="166"/>
    </location>
</feature>
<dbReference type="InterPro" id="IPR011992">
    <property type="entry name" value="EF-hand-dom_pair"/>
</dbReference>
<accession>A0A1E3NE18</accession>
<dbReference type="GeneID" id="30178623"/>
<evidence type="ECO:0000256" key="1">
    <source>
        <dbReference type="ARBA" id="ARBA00022723"/>
    </source>
</evidence>
<dbReference type="CDD" id="cd00051">
    <property type="entry name" value="EFh"/>
    <property type="match status" value="1"/>
</dbReference>
<comment type="similarity">
    <text evidence="5">Belongs to the calcineurin regulatory subunit family.</text>
</comment>